<keyword evidence="7" id="KW-0406">Ion transport</keyword>
<evidence type="ECO:0000256" key="7">
    <source>
        <dbReference type="ARBA" id="ARBA00023065"/>
    </source>
</evidence>
<proteinExistence type="predicted"/>
<dbReference type="GO" id="GO:0005886">
    <property type="term" value="C:plasma membrane"/>
    <property type="evidence" value="ECO:0007669"/>
    <property type="project" value="UniProtKB-SubCell"/>
</dbReference>
<keyword evidence="9" id="KW-1015">Disulfide bond</keyword>
<dbReference type="PANTHER" id="PTHR46473">
    <property type="entry name" value="GH08155P"/>
    <property type="match status" value="1"/>
</dbReference>
<evidence type="ECO:0000256" key="5">
    <source>
        <dbReference type="ARBA" id="ARBA00022729"/>
    </source>
</evidence>
<sequence length="345" mass="39781">MKSTNLNLMILLTFLVCCTWAYAAPYTTAMRFSHENNDDGEVRGPGVDEWPVYNQDQHQIDLNHDERLEGDFFYAMELSGNSNFSFINEEVPGDEPQNCRVKNTTYVDCTAGNLKKVPSTSFPSNILVFILNRNEINKLPEYAFFKYKLLQILEIQYNQIAQIDPLAFSGLSNLERLDLYGNKLVMDSATRRNAFSDNVFAPLKNLKWLRLNRNNPQPNNKAFRYPDKALAQLSSLETLFLDGFPEPVFESGFANLTLLRYLSLNGYKDGYCQLNGLKNETFRHMTSLQNLLIRDCKLQGHKIEAGTFLPLKKLYSLDVSHNQDINVQFFDRLFYVNAAYHAHYK</sequence>
<evidence type="ECO:0000256" key="10">
    <source>
        <dbReference type="ARBA" id="ARBA00023303"/>
    </source>
</evidence>
<accession>A0AAV4C5B8</accession>
<evidence type="ECO:0000313" key="12">
    <source>
        <dbReference type="EMBL" id="GFO25889.1"/>
    </source>
</evidence>
<keyword evidence="13" id="KW-1185">Reference proteome</keyword>
<evidence type="ECO:0000313" key="13">
    <source>
        <dbReference type="Proteomes" id="UP000735302"/>
    </source>
</evidence>
<evidence type="ECO:0000256" key="4">
    <source>
        <dbReference type="ARBA" id="ARBA00022692"/>
    </source>
</evidence>
<dbReference type="InterPro" id="IPR032675">
    <property type="entry name" value="LRR_dom_sf"/>
</dbReference>
<protein>
    <submittedName>
        <fullName evidence="12">Uncharacterized protein</fullName>
    </submittedName>
</protein>
<evidence type="ECO:0000256" key="3">
    <source>
        <dbReference type="ARBA" id="ARBA00022475"/>
    </source>
</evidence>
<comment type="caution">
    <text evidence="12">The sequence shown here is derived from an EMBL/GenBank/DDBJ whole genome shotgun (WGS) entry which is preliminary data.</text>
</comment>
<keyword evidence="3" id="KW-1003">Cell membrane</keyword>
<dbReference type="PANTHER" id="PTHR46473:SF22">
    <property type="entry name" value="ELRR (EXTRACELLULAR LEUCINE-RICH REPEAT) ONLY"/>
    <property type="match status" value="1"/>
</dbReference>
<keyword evidence="8" id="KW-0472">Membrane</keyword>
<keyword evidence="6" id="KW-1133">Transmembrane helix</keyword>
<keyword evidence="2" id="KW-0813">Transport</keyword>
<dbReference type="SUPFAM" id="SSF52058">
    <property type="entry name" value="L domain-like"/>
    <property type="match status" value="1"/>
</dbReference>
<dbReference type="Gene3D" id="3.80.10.10">
    <property type="entry name" value="Ribonuclease Inhibitor"/>
    <property type="match status" value="2"/>
</dbReference>
<evidence type="ECO:0000256" key="9">
    <source>
        <dbReference type="ARBA" id="ARBA00023157"/>
    </source>
</evidence>
<evidence type="ECO:0000256" key="11">
    <source>
        <dbReference type="SAM" id="SignalP"/>
    </source>
</evidence>
<dbReference type="AlphaFoldDB" id="A0AAV4C5B8"/>
<dbReference type="Pfam" id="PF13855">
    <property type="entry name" value="LRR_8"/>
    <property type="match status" value="1"/>
</dbReference>
<dbReference type="InterPro" id="IPR001611">
    <property type="entry name" value="Leu-rich_rpt"/>
</dbReference>
<reference evidence="12 13" key="1">
    <citation type="journal article" date="2021" name="Elife">
        <title>Chloroplast acquisition without the gene transfer in kleptoplastic sea slugs, Plakobranchus ocellatus.</title>
        <authorList>
            <person name="Maeda T."/>
            <person name="Takahashi S."/>
            <person name="Yoshida T."/>
            <person name="Shimamura S."/>
            <person name="Takaki Y."/>
            <person name="Nagai Y."/>
            <person name="Toyoda A."/>
            <person name="Suzuki Y."/>
            <person name="Arimoto A."/>
            <person name="Ishii H."/>
            <person name="Satoh N."/>
            <person name="Nishiyama T."/>
            <person name="Hasebe M."/>
            <person name="Maruyama T."/>
            <person name="Minagawa J."/>
            <person name="Obokata J."/>
            <person name="Shigenobu S."/>
        </authorList>
    </citation>
    <scope>NUCLEOTIDE SEQUENCE [LARGE SCALE GENOMIC DNA]</scope>
</reference>
<keyword evidence="4" id="KW-0812">Transmembrane</keyword>
<comment type="subcellular location">
    <subcellularLocation>
        <location evidence="1">Cell membrane</location>
        <topology evidence="1">Single-pass membrane protein</topology>
    </subcellularLocation>
</comment>
<dbReference type="GO" id="GO:0034220">
    <property type="term" value="P:monoatomic ion transmembrane transport"/>
    <property type="evidence" value="ECO:0007669"/>
    <property type="project" value="UniProtKB-KW"/>
</dbReference>
<feature type="chain" id="PRO_5043382922" evidence="11">
    <location>
        <begin position="24"/>
        <end position="345"/>
    </location>
</feature>
<evidence type="ECO:0000256" key="2">
    <source>
        <dbReference type="ARBA" id="ARBA00022448"/>
    </source>
</evidence>
<dbReference type="EMBL" id="BLXT01005777">
    <property type="protein sequence ID" value="GFO25889.1"/>
    <property type="molecule type" value="Genomic_DNA"/>
</dbReference>
<name>A0AAV4C5B8_9GAST</name>
<feature type="signal peptide" evidence="11">
    <location>
        <begin position="1"/>
        <end position="23"/>
    </location>
</feature>
<keyword evidence="5 11" id="KW-0732">Signal</keyword>
<keyword evidence="10" id="KW-0407">Ion channel</keyword>
<dbReference type="Proteomes" id="UP000735302">
    <property type="component" value="Unassembled WGS sequence"/>
</dbReference>
<dbReference type="InterPro" id="IPR051432">
    <property type="entry name" value="KCNMA1_auxiliary"/>
</dbReference>
<evidence type="ECO:0000256" key="8">
    <source>
        <dbReference type="ARBA" id="ARBA00023136"/>
    </source>
</evidence>
<gene>
    <name evidence="12" type="ORF">PoB_005239400</name>
</gene>
<organism evidence="12 13">
    <name type="scientific">Plakobranchus ocellatus</name>
    <dbReference type="NCBI Taxonomy" id="259542"/>
    <lineage>
        <taxon>Eukaryota</taxon>
        <taxon>Metazoa</taxon>
        <taxon>Spiralia</taxon>
        <taxon>Lophotrochozoa</taxon>
        <taxon>Mollusca</taxon>
        <taxon>Gastropoda</taxon>
        <taxon>Heterobranchia</taxon>
        <taxon>Euthyneura</taxon>
        <taxon>Panpulmonata</taxon>
        <taxon>Sacoglossa</taxon>
        <taxon>Placobranchoidea</taxon>
        <taxon>Plakobranchidae</taxon>
        <taxon>Plakobranchus</taxon>
    </lineage>
</organism>
<evidence type="ECO:0000256" key="1">
    <source>
        <dbReference type="ARBA" id="ARBA00004162"/>
    </source>
</evidence>
<evidence type="ECO:0000256" key="6">
    <source>
        <dbReference type="ARBA" id="ARBA00022989"/>
    </source>
</evidence>